<dbReference type="EMBL" id="FXYH01000006">
    <property type="protein sequence ID" value="SMX40607.1"/>
    <property type="molecule type" value="Genomic_DNA"/>
</dbReference>
<dbReference type="AlphaFoldDB" id="A0A238KDI2"/>
<dbReference type="OrthoDB" id="7693309at2"/>
<evidence type="ECO:0000313" key="2">
    <source>
        <dbReference type="Proteomes" id="UP000220836"/>
    </source>
</evidence>
<reference evidence="1 2" key="1">
    <citation type="submission" date="2017-05" db="EMBL/GenBank/DDBJ databases">
        <authorList>
            <person name="Song R."/>
            <person name="Chenine A.L."/>
            <person name="Ruprecht R.M."/>
        </authorList>
    </citation>
    <scope>NUCLEOTIDE SEQUENCE [LARGE SCALE GENOMIC DNA]</scope>
    <source>
        <strain evidence="1 2">CECT 8663</strain>
    </source>
</reference>
<evidence type="ECO:0000313" key="1">
    <source>
        <dbReference type="EMBL" id="SMX40607.1"/>
    </source>
</evidence>
<accession>A0A238KDI2</accession>
<dbReference type="GO" id="GO:0019068">
    <property type="term" value="P:virion assembly"/>
    <property type="evidence" value="ECO:0007669"/>
    <property type="project" value="InterPro"/>
</dbReference>
<sequence>MSSLFEGLSGLLNDVFGDPVQIETAASGVDIVQAVFRRDPVSVADDDGREFLIISPTLRMLKQDAQALAKDDLVHPPGAQSYAVVAKHLTNGNPAEDAFVYIQLEEAFL</sequence>
<dbReference type="InterPro" id="IPR008018">
    <property type="entry name" value="Phage_tail_attach_FII"/>
</dbReference>
<protein>
    <submittedName>
        <fullName evidence="1">Uncharacterized protein</fullName>
    </submittedName>
</protein>
<organism evidence="1 2">
    <name type="scientific">Pelagimonas varians</name>
    <dbReference type="NCBI Taxonomy" id="696760"/>
    <lineage>
        <taxon>Bacteria</taxon>
        <taxon>Pseudomonadati</taxon>
        <taxon>Pseudomonadota</taxon>
        <taxon>Alphaproteobacteria</taxon>
        <taxon>Rhodobacterales</taxon>
        <taxon>Roseobacteraceae</taxon>
        <taxon>Pelagimonas</taxon>
    </lineage>
</organism>
<keyword evidence="2" id="KW-1185">Reference proteome</keyword>
<dbReference type="RefSeq" id="WP_097804560.1">
    <property type="nucleotide sequence ID" value="NZ_FXYH01000006.1"/>
</dbReference>
<name>A0A238KDI2_9RHOB</name>
<proteinExistence type="predicted"/>
<dbReference type="Pfam" id="PF05354">
    <property type="entry name" value="Phage_attach"/>
    <property type="match status" value="1"/>
</dbReference>
<gene>
    <name evidence="1" type="ORF">PEV8663_02058</name>
</gene>
<dbReference type="Proteomes" id="UP000220836">
    <property type="component" value="Unassembled WGS sequence"/>
</dbReference>